<reference evidence="10" key="1">
    <citation type="submission" date="2015-09" db="EMBL/GenBank/DDBJ databases">
        <authorList>
            <person name="Daims H."/>
        </authorList>
    </citation>
    <scope>NUCLEOTIDE SEQUENCE [LARGE SCALE GENOMIC DNA]</scope>
</reference>
<comment type="subcellular location">
    <subcellularLocation>
        <location evidence="1">Cell membrane</location>
        <topology evidence="1">Multi-pass membrane protein</topology>
    </subcellularLocation>
</comment>
<dbReference type="InterPro" id="IPR027463">
    <property type="entry name" value="AcrB_DN_DC_subdom"/>
</dbReference>
<evidence type="ECO:0000256" key="2">
    <source>
        <dbReference type="ARBA" id="ARBA00010942"/>
    </source>
</evidence>
<feature type="transmembrane region" description="Helical" evidence="8">
    <location>
        <begin position="999"/>
        <end position="1024"/>
    </location>
</feature>
<dbReference type="Pfam" id="PF00873">
    <property type="entry name" value="ACR_tran"/>
    <property type="match status" value="1"/>
</dbReference>
<dbReference type="SUPFAM" id="SSF82693">
    <property type="entry name" value="Multidrug efflux transporter AcrB pore domain, PN1, PN2, PC1 and PC2 subdomains"/>
    <property type="match status" value="3"/>
</dbReference>
<evidence type="ECO:0000313" key="10">
    <source>
        <dbReference type="Proteomes" id="UP000066284"/>
    </source>
</evidence>
<keyword evidence="5 8" id="KW-0812">Transmembrane</keyword>
<dbReference type="Proteomes" id="UP000066284">
    <property type="component" value="Chromosome 1"/>
</dbReference>
<evidence type="ECO:0000256" key="1">
    <source>
        <dbReference type="ARBA" id="ARBA00004651"/>
    </source>
</evidence>
<dbReference type="STRING" id="1715989.NITINOP_2962"/>
<feature type="transmembrane region" description="Helical" evidence="8">
    <location>
        <begin position="968"/>
        <end position="987"/>
    </location>
</feature>
<dbReference type="GO" id="GO:0008324">
    <property type="term" value="F:monoatomic cation transmembrane transporter activity"/>
    <property type="evidence" value="ECO:0007669"/>
    <property type="project" value="InterPro"/>
</dbReference>
<dbReference type="NCBIfam" id="TIGR00914">
    <property type="entry name" value="2A0601"/>
    <property type="match status" value="1"/>
</dbReference>
<feature type="transmembrane region" description="Helical" evidence="8">
    <location>
        <begin position="896"/>
        <end position="915"/>
    </location>
</feature>
<dbReference type="Gene3D" id="3.30.2090.10">
    <property type="entry name" value="Multidrug efflux transporter AcrB TolC docking domain, DN and DC subdomains"/>
    <property type="match status" value="2"/>
</dbReference>
<feature type="transmembrane region" description="Helical" evidence="8">
    <location>
        <begin position="533"/>
        <end position="554"/>
    </location>
</feature>
<evidence type="ECO:0000256" key="5">
    <source>
        <dbReference type="ARBA" id="ARBA00022692"/>
    </source>
</evidence>
<evidence type="ECO:0000256" key="7">
    <source>
        <dbReference type="ARBA" id="ARBA00023136"/>
    </source>
</evidence>
<evidence type="ECO:0000256" key="4">
    <source>
        <dbReference type="ARBA" id="ARBA00022475"/>
    </source>
</evidence>
<keyword evidence="10" id="KW-1185">Reference proteome</keyword>
<dbReference type="AlphaFoldDB" id="A0A0S4KXM1"/>
<organism evidence="9 10">
    <name type="scientific">Candidatus Nitrospira inopinata</name>
    <dbReference type="NCBI Taxonomy" id="1715989"/>
    <lineage>
        <taxon>Bacteria</taxon>
        <taxon>Pseudomonadati</taxon>
        <taxon>Nitrospirota</taxon>
        <taxon>Nitrospiria</taxon>
        <taxon>Nitrospirales</taxon>
        <taxon>Nitrospiraceae</taxon>
        <taxon>Nitrospira</taxon>
    </lineage>
</organism>
<feature type="transmembrane region" description="Helical" evidence="8">
    <location>
        <begin position="870"/>
        <end position="889"/>
    </location>
</feature>
<protein>
    <submittedName>
        <fullName evidence="9">Cation efflux system protein CzcA</fullName>
    </submittedName>
</protein>
<dbReference type="OrthoDB" id="9758757at2"/>
<feature type="transmembrane region" description="Helical" evidence="8">
    <location>
        <begin position="444"/>
        <end position="464"/>
    </location>
</feature>
<dbReference type="PANTHER" id="PTHR32063">
    <property type="match status" value="1"/>
</dbReference>
<dbReference type="Gene3D" id="3.30.70.1440">
    <property type="entry name" value="Multidrug efflux transporter AcrB pore domain"/>
    <property type="match status" value="1"/>
</dbReference>
<dbReference type="SUPFAM" id="SSF82714">
    <property type="entry name" value="Multidrug efflux transporter AcrB TolC docking domain, DN and DC subdomains"/>
    <property type="match status" value="2"/>
</dbReference>
<dbReference type="EMBL" id="LN885086">
    <property type="protein sequence ID" value="CUQ67934.1"/>
    <property type="molecule type" value="Genomic_DNA"/>
</dbReference>
<evidence type="ECO:0000256" key="3">
    <source>
        <dbReference type="ARBA" id="ARBA00022448"/>
    </source>
</evidence>
<feature type="transmembrane region" description="Helical" evidence="8">
    <location>
        <begin position="337"/>
        <end position="356"/>
    </location>
</feature>
<dbReference type="KEGG" id="nio:NITINOP_2962"/>
<keyword evidence="4" id="KW-1003">Cell membrane</keyword>
<feature type="transmembrane region" description="Helical" evidence="8">
    <location>
        <begin position="476"/>
        <end position="503"/>
    </location>
</feature>
<dbReference type="InterPro" id="IPR004763">
    <property type="entry name" value="CusA-like"/>
</dbReference>
<gene>
    <name evidence="9" type="primary">czcA</name>
    <name evidence="9" type="ORF">NITINOP_2962</name>
</gene>
<keyword evidence="3" id="KW-0813">Transport</keyword>
<dbReference type="Gene3D" id="3.30.70.1430">
    <property type="entry name" value="Multidrug efflux transporter AcrB pore domain"/>
    <property type="match status" value="2"/>
</dbReference>
<dbReference type="GO" id="GO:0005886">
    <property type="term" value="C:plasma membrane"/>
    <property type="evidence" value="ECO:0007669"/>
    <property type="project" value="UniProtKB-SubCell"/>
</dbReference>
<evidence type="ECO:0000256" key="6">
    <source>
        <dbReference type="ARBA" id="ARBA00022989"/>
    </source>
</evidence>
<dbReference type="Gene3D" id="3.30.70.1320">
    <property type="entry name" value="Multidrug efflux transporter AcrB pore domain like"/>
    <property type="match status" value="1"/>
</dbReference>
<dbReference type="RefSeq" id="WP_062486892.1">
    <property type="nucleotide sequence ID" value="NZ_LN885086.1"/>
</dbReference>
<proteinExistence type="inferred from homology"/>
<accession>A0A0S4KXM1</accession>
<dbReference type="GO" id="GO:0042910">
    <property type="term" value="F:xenobiotic transmembrane transporter activity"/>
    <property type="evidence" value="ECO:0007669"/>
    <property type="project" value="TreeGrafter"/>
</dbReference>
<comment type="similarity">
    <text evidence="2">Belongs to the resistance-nodulation-cell division (RND) (TC 2.A.6) family.</text>
</comment>
<feature type="transmembrane region" description="Helical" evidence="8">
    <location>
        <begin position="921"/>
        <end position="947"/>
    </location>
</feature>
<name>A0A0S4KXM1_9BACT</name>
<evidence type="ECO:0000256" key="8">
    <source>
        <dbReference type="SAM" id="Phobius"/>
    </source>
</evidence>
<dbReference type="Gene3D" id="1.20.1640.10">
    <property type="entry name" value="Multidrug efflux transporter AcrB transmembrane domain"/>
    <property type="match status" value="2"/>
</dbReference>
<dbReference type="InterPro" id="IPR001036">
    <property type="entry name" value="Acrflvin-R"/>
</dbReference>
<evidence type="ECO:0000313" key="9">
    <source>
        <dbReference type="EMBL" id="CUQ67934.1"/>
    </source>
</evidence>
<dbReference type="PRINTS" id="PR00702">
    <property type="entry name" value="ACRIFLAVINRP"/>
</dbReference>
<dbReference type="PANTHER" id="PTHR32063:SF24">
    <property type="entry name" value="CATION EFFLUX SYSTEM (ACRB_ACRD_ACRF FAMILY)"/>
    <property type="match status" value="1"/>
</dbReference>
<dbReference type="SUPFAM" id="SSF82866">
    <property type="entry name" value="Multidrug efflux transporter AcrB transmembrane domain"/>
    <property type="match status" value="2"/>
</dbReference>
<sequence>MLNRVLEFSLVNRFLILVFALLIVVSGVYAMRQLPIDAVPDVTPNQVQILTNGRGLSPVEVEQFITFPVETALSGLPGITLIRSVSRFGLSAVTIYFDEGMNIYFCRRLVMERLPRAREAIGERFGNPELGPISTGLGEIYQFEVKGNGYSLMELRTILDWDIAFKLRSVPGVVEVNTYGGELQAYEVQLDAAKLVSYKIPLERVFRALEQNNANSGGGYIEHAQEQYLIRGEGLVQTLEDMDNIIVATGHDGTPIYIHNLGKARFAPMVRQGAVTRDGRGEAVTGIVMMLIGENGRVVVDRVKTKLQQIEKTLPPGVTIEPYYDRTDLVRKTIKTVSTNLTEGALLVIAVLFLILGNLRAGLIVAAAIPLSMLVAFTGMLTAGISGNLMSLGAIDFGLIVDASVVMIENTIRHLAERRRATDSTPRLSEVNTRLMILEAGREVLRPIVFAVGIIIIVYLPILTLQGIEGKMFRPMAVTVIFALVGSLVLTLTVTPVLASLFLRHSVKEEETWIIRLAKRGYRPLLSKTMQHPAIAGSIAATLFATSLGVAAFLGAEFIPTLEEGAIALQAWRLPSVSLEESVRTTTRIEQVLKEFPEVVTVVSRTGRAEIATDPMGVEVSDIYLILKPDSEWTTARTKDDLIDAINRALTKTVPGNTFSYSQPIELRVQELIAGVRSDIAITIFGEDMETLRRLGDQVVRVVSQVPGAADTKAEQVAGMPYHVVAIDRKKIARYGINAEQILDTVTALGGRTVGQVVQGNRRFFMQVRFSPEDRKNFERMLDIRIADSEGRLIPLRQLADIRIETGLAQISRENIQRRLAVETNVRGRDLAGFVGAAQKAVASHVTLPPGYWIEWGGEFENLQRASARLAIVVPIALFLIFVLLYTAFNSVKPALLIYLNVPLAATGGILALALRGMPFSISAGVGFIALFGVAVLNGVVLMSYILDLRKQGHSAEEAAYEGALIRMRPVLMTALVASLGFVPMALSTSAGAEVQRPLATVVIGGLVTSTALTLLVLPTLYVWEERLREAWRRRLKNAQ</sequence>
<feature type="transmembrane region" description="Helical" evidence="8">
    <location>
        <begin position="363"/>
        <end position="383"/>
    </location>
</feature>
<keyword evidence="6 8" id="KW-1133">Transmembrane helix</keyword>
<keyword evidence="7 8" id="KW-0472">Membrane</keyword>
<feature type="transmembrane region" description="Helical" evidence="8">
    <location>
        <begin position="389"/>
        <end position="408"/>
    </location>
</feature>